<gene>
    <name evidence="1" type="ordered locus">Hqrw_2612</name>
</gene>
<evidence type="ECO:0000313" key="2">
    <source>
        <dbReference type="Proteomes" id="UP000007954"/>
    </source>
</evidence>
<dbReference type="EMBL" id="FR746099">
    <property type="protein sequence ID" value="CCC40449.1"/>
    <property type="molecule type" value="Genomic_DNA"/>
</dbReference>
<dbReference type="AlphaFoldDB" id="G0LL09"/>
<sequence length="49" mass="5994">MKCQLPIPYWESEYGVDQRDDQEYYEYLSKDSFGEKLGWLWGRKGLKKE</sequence>
<dbReference type="KEGG" id="hwc:Hqrw_2612"/>
<evidence type="ECO:0000313" key="1">
    <source>
        <dbReference type="EMBL" id="CCC40449.1"/>
    </source>
</evidence>
<reference evidence="1 2" key="1">
    <citation type="journal article" date="2011" name="PLoS ONE">
        <title>Haloquadratum walsbyi: limited diversity in a global pond.</title>
        <authorList>
            <person name="Dyall-Smith M."/>
            <person name="Pfeiffer F."/>
            <person name="Klee K."/>
            <person name="Palm P."/>
            <person name="Gross K."/>
            <person name="Schuster S.C."/>
            <person name="Rampp M."/>
            <person name="Oesterhelt D."/>
        </authorList>
    </citation>
    <scope>NUCLEOTIDE SEQUENCE [LARGE SCALE GENOMIC DNA]</scope>
    <source>
        <strain evidence="2">DSM 16854 / JCM 12705 / C23</strain>
    </source>
</reference>
<proteinExistence type="predicted"/>
<dbReference type="HOGENOM" id="CLU_3130801_0_0_2"/>
<dbReference type="Proteomes" id="UP000007954">
    <property type="component" value="Chromosome"/>
</dbReference>
<organism evidence="1 2">
    <name type="scientific">Haloquadratum walsbyi (strain DSM 16854 / JCM 12705 / C23)</name>
    <dbReference type="NCBI Taxonomy" id="768065"/>
    <lineage>
        <taxon>Archaea</taxon>
        <taxon>Methanobacteriati</taxon>
        <taxon>Methanobacteriota</taxon>
        <taxon>Stenosarchaea group</taxon>
        <taxon>Halobacteria</taxon>
        <taxon>Halobacteriales</taxon>
        <taxon>Haloferacaceae</taxon>
        <taxon>Haloquadratum</taxon>
    </lineage>
</organism>
<name>G0LL09_HALWC</name>
<accession>G0LL09</accession>
<protein>
    <submittedName>
        <fullName evidence="1">Uncharacterized protein</fullName>
    </submittedName>
</protein>